<dbReference type="InterPro" id="IPR021235">
    <property type="entry name" value="DUF2637"/>
</dbReference>
<dbReference type="Proteomes" id="UP001596137">
    <property type="component" value="Unassembled WGS sequence"/>
</dbReference>
<keyword evidence="1" id="KW-1133">Transmembrane helix</keyword>
<evidence type="ECO:0000313" key="3">
    <source>
        <dbReference type="Proteomes" id="UP001596137"/>
    </source>
</evidence>
<reference evidence="3" key="1">
    <citation type="journal article" date="2019" name="Int. J. Syst. Evol. Microbiol.">
        <title>The Global Catalogue of Microorganisms (GCM) 10K type strain sequencing project: providing services to taxonomists for standard genome sequencing and annotation.</title>
        <authorList>
            <consortium name="The Broad Institute Genomics Platform"/>
            <consortium name="The Broad Institute Genome Sequencing Center for Infectious Disease"/>
            <person name="Wu L."/>
            <person name="Ma J."/>
        </authorList>
    </citation>
    <scope>NUCLEOTIDE SEQUENCE [LARGE SCALE GENOMIC DNA]</scope>
    <source>
        <strain evidence="3">JCM 30346</strain>
    </source>
</reference>
<keyword evidence="1" id="KW-0812">Transmembrane</keyword>
<keyword evidence="1" id="KW-0472">Membrane</keyword>
<accession>A0ABW1NKY6</accession>
<evidence type="ECO:0000256" key="1">
    <source>
        <dbReference type="SAM" id="Phobius"/>
    </source>
</evidence>
<organism evidence="2 3">
    <name type="scientific">Sphaerisporangium aureirubrum</name>
    <dbReference type="NCBI Taxonomy" id="1544736"/>
    <lineage>
        <taxon>Bacteria</taxon>
        <taxon>Bacillati</taxon>
        <taxon>Actinomycetota</taxon>
        <taxon>Actinomycetes</taxon>
        <taxon>Streptosporangiales</taxon>
        <taxon>Streptosporangiaceae</taxon>
        <taxon>Sphaerisporangium</taxon>
    </lineage>
</organism>
<dbReference type="RefSeq" id="WP_380756695.1">
    <property type="nucleotide sequence ID" value="NZ_JBHSRF010000036.1"/>
</dbReference>
<evidence type="ECO:0000313" key="2">
    <source>
        <dbReference type="EMBL" id="MFC6084054.1"/>
    </source>
</evidence>
<comment type="caution">
    <text evidence="2">The sequence shown here is derived from an EMBL/GenBank/DDBJ whole genome shotgun (WGS) entry which is preliminary data.</text>
</comment>
<protein>
    <submittedName>
        <fullName evidence="2">DUF2637 domain-containing protein</fullName>
    </submittedName>
</protein>
<name>A0ABW1NKY6_9ACTN</name>
<proteinExistence type="predicted"/>
<dbReference type="Pfam" id="PF10935">
    <property type="entry name" value="DUF2637"/>
    <property type="match status" value="1"/>
</dbReference>
<sequence length="181" mass="18972">MEALLIPLAVDGAIVVASMSILLSSRYGSRGGALAWIMLVAGSLASLGANIAVAEPTVIGKIIAAWPSAALIGSYELLMSQIRRIATNDEPVAISSEDCDSGPAELTHQAENAGAPSVVAVRVRLRNQQIASLHRAAWRWAQANRTPDGALPSGTVIAHQFARSARWGRWIKRSGVAGDLG</sequence>
<dbReference type="EMBL" id="JBHSRF010000036">
    <property type="protein sequence ID" value="MFC6084054.1"/>
    <property type="molecule type" value="Genomic_DNA"/>
</dbReference>
<feature type="transmembrane region" description="Helical" evidence="1">
    <location>
        <begin position="58"/>
        <end position="78"/>
    </location>
</feature>
<gene>
    <name evidence="2" type="ORF">ACFP1K_23030</name>
</gene>
<keyword evidence="3" id="KW-1185">Reference proteome</keyword>
<feature type="transmembrane region" description="Helical" evidence="1">
    <location>
        <begin position="33"/>
        <end position="52"/>
    </location>
</feature>
<feature type="transmembrane region" description="Helical" evidence="1">
    <location>
        <begin position="6"/>
        <end position="24"/>
    </location>
</feature>